<keyword evidence="3" id="KW-0418">Kinase</keyword>
<dbReference type="Gene3D" id="3.30.200.20">
    <property type="entry name" value="Phosphorylase Kinase, domain 1"/>
    <property type="match status" value="1"/>
</dbReference>
<evidence type="ECO:0000256" key="5">
    <source>
        <dbReference type="PROSITE-ProRule" id="PRU00339"/>
    </source>
</evidence>
<dbReference type="InterPro" id="IPR011009">
    <property type="entry name" value="Kinase-like_dom_sf"/>
</dbReference>
<comment type="caution">
    <text evidence="8">The sequence shown here is derived from an EMBL/GenBank/DDBJ whole genome shotgun (WGS) entry which is preliminary data.</text>
</comment>
<dbReference type="InterPro" id="IPR008271">
    <property type="entry name" value="Ser/Thr_kinase_AS"/>
</dbReference>
<dbReference type="CDD" id="cd14014">
    <property type="entry name" value="STKc_PknB_like"/>
    <property type="match status" value="1"/>
</dbReference>
<dbReference type="SMART" id="SM00028">
    <property type="entry name" value="TPR"/>
    <property type="match status" value="5"/>
</dbReference>
<dbReference type="PROSITE" id="PS00108">
    <property type="entry name" value="PROTEIN_KINASE_ST"/>
    <property type="match status" value="1"/>
</dbReference>
<dbReference type="Pfam" id="PF13424">
    <property type="entry name" value="TPR_12"/>
    <property type="match status" value="2"/>
</dbReference>
<evidence type="ECO:0000313" key="9">
    <source>
        <dbReference type="Proteomes" id="UP000264071"/>
    </source>
</evidence>
<dbReference type="PROSITE" id="PS50005">
    <property type="entry name" value="TPR"/>
    <property type="match status" value="1"/>
</dbReference>
<accession>A0A3D4V6B2</accession>
<dbReference type="PANTHER" id="PTHR43289">
    <property type="entry name" value="MITOGEN-ACTIVATED PROTEIN KINASE KINASE KINASE 20-RELATED"/>
    <property type="match status" value="1"/>
</dbReference>
<dbReference type="InterPro" id="IPR000719">
    <property type="entry name" value="Prot_kinase_dom"/>
</dbReference>
<dbReference type="InterPro" id="IPR019734">
    <property type="entry name" value="TPR_rpt"/>
</dbReference>
<dbReference type="InterPro" id="IPR017441">
    <property type="entry name" value="Protein_kinase_ATP_BS"/>
</dbReference>
<proteinExistence type="predicted"/>
<dbReference type="SUPFAM" id="SSF56112">
    <property type="entry name" value="Protein kinase-like (PK-like)"/>
    <property type="match status" value="1"/>
</dbReference>
<gene>
    <name evidence="8" type="ORF">DGD08_05520</name>
</gene>
<feature type="domain" description="Protein kinase" evidence="7">
    <location>
        <begin position="89"/>
        <end position="382"/>
    </location>
</feature>
<dbReference type="GO" id="GO:0004674">
    <property type="term" value="F:protein serine/threonine kinase activity"/>
    <property type="evidence" value="ECO:0007669"/>
    <property type="project" value="TreeGrafter"/>
</dbReference>
<keyword evidence="5" id="KW-0802">TPR repeat</keyword>
<evidence type="ECO:0000256" key="6">
    <source>
        <dbReference type="PROSITE-ProRule" id="PRU10141"/>
    </source>
</evidence>
<keyword evidence="4 6" id="KW-0067">ATP-binding</keyword>
<dbReference type="PANTHER" id="PTHR43289:SF6">
    <property type="entry name" value="SERINE_THREONINE-PROTEIN KINASE NEKL-3"/>
    <property type="match status" value="1"/>
</dbReference>
<dbReference type="Pfam" id="PF13374">
    <property type="entry name" value="TPR_10"/>
    <property type="match status" value="1"/>
</dbReference>
<evidence type="ECO:0000259" key="7">
    <source>
        <dbReference type="PROSITE" id="PS50011"/>
    </source>
</evidence>
<dbReference type="Gene3D" id="1.10.510.10">
    <property type="entry name" value="Transferase(Phosphotransferase) domain 1"/>
    <property type="match status" value="1"/>
</dbReference>
<evidence type="ECO:0000256" key="1">
    <source>
        <dbReference type="ARBA" id="ARBA00022679"/>
    </source>
</evidence>
<dbReference type="Proteomes" id="UP000264071">
    <property type="component" value="Unassembled WGS sequence"/>
</dbReference>
<evidence type="ECO:0000256" key="2">
    <source>
        <dbReference type="ARBA" id="ARBA00022741"/>
    </source>
</evidence>
<feature type="binding site" evidence="6">
    <location>
        <position position="118"/>
    </location>
    <ligand>
        <name>ATP</name>
        <dbReference type="ChEBI" id="CHEBI:30616"/>
    </ligand>
</feature>
<dbReference type="SMART" id="SM00220">
    <property type="entry name" value="S_TKc"/>
    <property type="match status" value="1"/>
</dbReference>
<dbReference type="InterPro" id="IPR011990">
    <property type="entry name" value="TPR-like_helical_dom_sf"/>
</dbReference>
<keyword evidence="2 6" id="KW-0547">Nucleotide-binding</keyword>
<dbReference type="Pfam" id="PF00069">
    <property type="entry name" value="Pkinase"/>
    <property type="match status" value="1"/>
</dbReference>
<reference evidence="8 9" key="1">
    <citation type="journal article" date="2018" name="Nat. Biotechnol.">
        <title>A standardized bacterial taxonomy based on genome phylogeny substantially revises the tree of life.</title>
        <authorList>
            <person name="Parks D.H."/>
            <person name="Chuvochina M."/>
            <person name="Waite D.W."/>
            <person name="Rinke C."/>
            <person name="Skarshewski A."/>
            <person name="Chaumeil P.A."/>
            <person name="Hugenholtz P."/>
        </authorList>
    </citation>
    <scope>NUCLEOTIDE SEQUENCE [LARGE SCALE GENOMIC DNA]</scope>
    <source>
        <strain evidence="8">UBA8844</strain>
    </source>
</reference>
<organism evidence="8 9">
    <name type="scientific">Gemmatimonas aurantiaca</name>
    <dbReference type="NCBI Taxonomy" id="173480"/>
    <lineage>
        <taxon>Bacteria</taxon>
        <taxon>Pseudomonadati</taxon>
        <taxon>Gemmatimonadota</taxon>
        <taxon>Gemmatimonadia</taxon>
        <taxon>Gemmatimonadales</taxon>
        <taxon>Gemmatimonadaceae</taxon>
        <taxon>Gemmatimonas</taxon>
    </lineage>
</organism>
<name>A0A3D4V6B2_9BACT</name>
<protein>
    <recommendedName>
        <fullName evidence="7">Protein kinase domain-containing protein</fullName>
    </recommendedName>
</protein>
<feature type="repeat" description="TPR" evidence="5">
    <location>
        <begin position="670"/>
        <end position="703"/>
    </location>
</feature>
<evidence type="ECO:0000313" key="8">
    <source>
        <dbReference type="EMBL" id="HCT56656.1"/>
    </source>
</evidence>
<dbReference type="PROSITE" id="PS00107">
    <property type="entry name" value="PROTEIN_KINASE_ATP"/>
    <property type="match status" value="1"/>
</dbReference>
<evidence type="ECO:0000256" key="4">
    <source>
        <dbReference type="ARBA" id="ARBA00022840"/>
    </source>
</evidence>
<keyword evidence="1" id="KW-0808">Transferase</keyword>
<evidence type="ECO:0000256" key="3">
    <source>
        <dbReference type="ARBA" id="ARBA00022777"/>
    </source>
</evidence>
<dbReference type="SUPFAM" id="SSF48452">
    <property type="entry name" value="TPR-like"/>
    <property type="match status" value="4"/>
</dbReference>
<sequence>MNGSERPDGMSARWAVVQELFDAVVDLPAEAQRSRLQQLTDDAALREEVVQLLQADRGPAGLIDHPLEHVAARLIDNAAAYIGRAVGPYRLSALLGEGGMGVVYRAEREDLSRPVAVKILRDGALSPARRARFIAERHALAQLTHPGVAQLYDAGTLDDGTPWFAMEHVSGVPLDEYCATRALGLEDRLALIERVCDAVQHAHEHAIVHRDLKPSNVLVTETGDVKLLDFGIAKQLAAADDPATADAGATVTNTGGASTATRSQLRLLTPAYAAPEQVRGDAVGVYTDVYALGVMLYQLLAGRLPFDLSRSTPGEALTEIVDREPERVSVVAQREAAAWMHGVRRPQWTDIDLLCSTAMHKDANRRYRTVDALRRDLQHLRRSEPLEAHPDSLPYRTARFLRRHTRAVALGAVLALTIAGIGGASVRQIAGARDDARAELHRRAELQRFLLAIFSGNEHGAPPDSLRITTVIERGERQASMLEQDPLVQGDLLVALGRIQRALGRYDRADSLMLAGIGALQRAGDTLAVAGALLARADVRLEQAQYPAADSLLDAAQRLVKHALDKPTPLAWRRDADRERSAATLDAQLFDLRGRRQVLQGQYDSARTTLDLALRLVPPQSPDPMLTADILGDLADVAFYTGAYDRADTLNRDVLTRVQRHAGAFHPRVASTMVNIGATEFERGRYGEAERWFRDALVIAERYFGTEHVQVASTRTMLGRALVFQNRLEEATVALEQALRVQQASVGANHPGVASILNELGNVAIRRQQLDRADAYFARMAEVYSASNGDAHFTVAVALSNRGTVAMERKDLPAAERWYREVVQRFAAAQGAGHLNTGIARIKLGRALIRQQRWREGITESEAGYEIVKTNAAPGVSFLQAARRDLAIAYEALGQQDTATRYRREAEQYDPPKP</sequence>
<dbReference type="Gene3D" id="1.25.40.10">
    <property type="entry name" value="Tetratricopeptide repeat domain"/>
    <property type="match status" value="2"/>
</dbReference>
<dbReference type="EMBL" id="DPIY01000006">
    <property type="protein sequence ID" value="HCT56656.1"/>
    <property type="molecule type" value="Genomic_DNA"/>
</dbReference>
<dbReference type="AlphaFoldDB" id="A0A3D4V6B2"/>
<dbReference type="PROSITE" id="PS50011">
    <property type="entry name" value="PROTEIN_KINASE_DOM"/>
    <property type="match status" value="1"/>
</dbReference>
<dbReference type="GO" id="GO:0005524">
    <property type="term" value="F:ATP binding"/>
    <property type="evidence" value="ECO:0007669"/>
    <property type="project" value="UniProtKB-UniRule"/>
</dbReference>